<evidence type="ECO:0000313" key="2">
    <source>
        <dbReference type="EMBL" id="CDZ91328.1"/>
    </source>
</evidence>
<accession>A0A098BRH4</accession>
<dbReference type="PANTHER" id="PTHR36836:SF1">
    <property type="entry name" value="COLANIC ACID BIOSYNTHESIS PROTEIN WCAK"/>
    <property type="match status" value="1"/>
</dbReference>
<keyword evidence="2" id="KW-0808">Transferase</keyword>
<dbReference type="RefSeq" id="WP_052455340.1">
    <property type="nucleotide sequence ID" value="NZ_CP038030.2"/>
</dbReference>
<dbReference type="PANTHER" id="PTHR36836">
    <property type="entry name" value="COLANIC ACID BIOSYNTHESIS PROTEIN WCAK"/>
    <property type="match status" value="1"/>
</dbReference>
<protein>
    <submittedName>
        <fullName evidence="2">Polysaccharide pyruvyl transferase</fullName>
    </submittedName>
</protein>
<gene>
    <name evidence="2" type="ORF">RHRU231_820098</name>
</gene>
<dbReference type="InterPro" id="IPR007345">
    <property type="entry name" value="Polysacch_pyruvyl_Trfase"/>
</dbReference>
<dbReference type="Proteomes" id="UP000042997">
    <property type="component" value="Unassembled WGS sequence"/>
</dbReference>
<dbReference type="GeneID" id="66834712"/>
<evidence type="ECO:0000313" key="3">
    <source>
        <dbReference type="Proteomes" id="UP000042997"/>
    </source>
</evidence>
<evidence type="ECO:0000259" key="1">
    <source>
        <dbReference type="Pfam" id="PF04230"/>
    </source>
</evidence>
<dbReference type="OrthoDB" id="446609at2"/>
<dbReference type="GO" id="GO:0016740">
    <property type="term" value="F:transferase activity"/>
    <property type="evidence" value="ECO:0007669"/>
    <property type="project" value="UniProtKB-KW"/>
</dbReference>
<dbReference type="AlphaFoldDB" id="A0A098BRH4"/>
<dbReference type="EMBL" id="CCSD01000097">
    <property type="protein sequence ID" value="CDZ91328.1"/>
    <property type="molecule type" value="Genomic_DNA"/>
</dbReference>
<name>A0A098BRH4_9NOCA</name>
<feature type="domain" description="Polysaccharide pyruvyl transferase" evidence="1">
    <location>
        <begin position="29"/>
        <end position="374"/>
    </location>
</feature>
<sequence>MVKIPLGLSAGGEPPIRVLIDNGEYWLNNKGDLALLDVTVRRIRARWPDARIGVLTYAPGLLRAFEPAAEPVGYRRGAHWSRLGRSSQLPARLGPAVVGRVSEVWWSLTNPPRRQLRKLPDSVRHPLTRMKEWRSHDRDRNTVNRGARIPEAAKTASLIVAMGGGYLADVDTYQATRTLDLLEYACEKGIPTAALGQGIGPIDDPVLFARAAKVLPRVDVIALREDVCGPDLLARMGVPDERIYITGDDAVELGYDAGRPEMGSDLGVCLRIADYSPVGAQARTSVRRSVQEFALGVGATLVPLIVSECESEDRRSTLPLLEGYPSVAAPLDRYARARDLAAAVGRCRVLVTGAYHVAVFALSQGIPVVGLSSSKYYDGKLGGLRAMFGGGLELIHLDAHDLDDRLSKSIRELWDAAPQLRPVLRERARAQVAASREAYERMFGLVERTSGASAQSMLDRQSSV</sequence>
<organism evidence="2 3">
    <name type="scientific">Rhodococcus ruber</name>
    <dbReference type="NCBI Taxonomy" id="1830"/>
    <lineage>
        <taxon>Bacteria</taxon>
        <taxon>Bacillati</taxon>
        <taxon>Actinomycetota</taxon>
        <taxon>Actinomycetes</taxon>
        <taxon>Mycobacteriales</taxon>
        <taxon>Nocardiaceae</taxon>
        <taxon>Rhodococcus</taxon>
    </lineage>
</organism>
<reference evidence="2 3" key="1">
    <citation type="journal article" date="2014" name="Genome Announc.">
        <title>Draft Genome Sequence of Propane- and Butane-Oxidizing Actinobacterium Rhodococcus ruber IEGM 231.</title>
        <authorList>
            <person name="Ivshina I.B."/>
            <person name="Kuyukina M.S."/>
            <person name="Krivoruchko A.V."/>
            <person name="Barbe V."/>
            <person name="Fischer C."/>
        </authorList>
    </citation>
    <scope>NUCLEOTIDE SEQUENCE [LARGE SCALE GENOMIC DNA]</scope>
</reference>
<dbReference type="Pfam" id="PF04230">
    <property type="entry name" value="PS_pyruv_trans"/>
    <property type="match status" value="1"/>
</dbReference>
<proteinExistence type="predicted"/>